<protein>
    <submittedName>
        <fullName evidence="1">Uncharacterized protein</fullName>
    </submittedName>
</protein>
<evidence type="ECO:0000313" key="1">
    <source>
        <dbReference type="EMBL" id="QOP43553.1"/>
    </source>
</evidence>
<dbReference type="AlphaFoldDB" id="A0A7M1B1F4"/>
<reference evidence="1 2" key="1">
    <citation type="submission" date="2019-06" db="EMBL/GenBank/DDBJ databases">
        <title>Sulfurimonas gotlandica sp. nov., a chemoautotrophic and psychrotolerant epsilonproteobacterium isolated from a pelagic redoxcline, and an emended description of the genus Sulfurimonas.</title>
        <authorList>
            <person name="Wang S."/>
            <person name="Jiang L."/>
            <person name="Shao Z."/>
        </authorList>
    </citation>
    <scope>NUCLEOTIDE SEQUENCE [LARGE SCALE GENOMIC DNA]</scope>
    <source>
        <strain evidence="1 2">S2-6</strain>
    </source>
</reference>
<dbReference type="RefSeq" id="WP_193151834.1">
    <property type="nucleotide sequence ID" value="NZ_CP041235.1"/>
</dbReference>
<keyword evidence="2" id="KW-1185">Reference proteome</keyword>
<name>A0A7M1B1F4_9BACT</name>
<proteinExistence type="predicted"/>
<sequence>MDFSQKFETAYHVGESRKFYEATTVGFNVLDTTATNVLLVDINSIEFETEFKITEQSFHYNDTNETLTISSSESEKHNEAYKIVINSIYLDF</sequence>
<evidence type="ECO:0000313" key="2">
    <source>
        <dbReference type="Proteomes" id="UP000593719"/>
    </source>
</evidence>
<gene>
    <name evidence="1" type="ORF">FJR45_06140</name>
</gene>
<organism evidence="1 2">
    <name type="scientific">Sulfurimonas sediminis</name>
    <dbReference type="NCBI Taxonomy" id="2590020"/>
    <lineage>
        <taxon>Bacteria</taxon>
        <taxon>Pseudomonadati</taxon>
        <taxon>Campylobacterota</taxon>
        <taxon>Epsilonproteobacteria</taxon>
        <taxon>Campylobacterales</taxon>
        <taxon>Sulfurimonadaceae</taxon>
        <taxon>Sulfurimonas</taxon>
    </lineage>
</organism>
<dbReference type="Proteomes" id="UP000593719">
    <property type="component" value="Chromosome"/>
</dbReference>
<dbReference type="EMBL" id="CP041235">
    <property type="protein sequence ID" value="QOP43553.1"/>
    <property type="molecule type" value="Genomic_DNA"/>
</dbReference>
<accession>A0A7M1B1F4</accession>
<dbReference type="KEGG" id="ssei:FJR45_06140"/>